<dbReference type="Proteomes" id="UP000076976">
    <property type="component" value="Unassembled WGS sequence"/>
</dbReference>
<keyword evidence="2" id="KW-0808">Transferase</keyword>
<name>A0A176QGR9_9MICO</name>
<dbReference type="Proteomes" id="UP000271708">
    <property type="component" value="Chromosome"/>
</dbReference>
<accession>A0A176QGR9</accession>
<dbReference type="KEGG" id="jme:EEW87_001090"/>
<dbReference type="InterPro" id="IPR025870">
    <property type="entry name" value="Glyoxalase-like_dom"/>
</dbReference>
<organism evidence="2 4">
    <name type="scientific">Janibacter melonis</name>
    <dbReference type="NCBI Taxonomy" id="262209"/>
    <lineage>
        <taxon>Bacteria</taxon>
        <taxon>Bacillati</taxon>
        <taxon>Actinomycetota</taxon>
        <taxon>Actinomycetes</taxon>
        <taxon>Micrococcales</taxon>
        <taxon>Intrasporangiaceae</taxon>
        <taxon>Janibacter</taxon>
    </lineage>
</organism>
<dbReference type="AlphaFoldDB" id="A0A176QGR9"/>
<dbReference type="STRING" id="262209.AWH69_04345"/>
<keyword evidence="4" id="KW-1185">Reference proteome</keyword>
<reference evidence="3" key="3">
    <citation type="submission" date="2019-11" db="EMBL/GenBank/DDBJ databases">
        <authorList>
            <person name="Zhao Q."/>
        </authorList>
    </citation>
    <scope>NUCLEOTIDE SEQUENCE</scope>
    <source>
        <strain evidence="3">M714</strain>
    </source>
</reference>
<evidence type="ECO:0000313" key="3">
    <source>
        <dbReference type="EMBL" id="QFQ29231.1"/>
    </source>
</evidence>
<evidence type="ECO:0000259" key="1">
    <source>
        <dbReference type="Pfam" id="PF13468"/>
    </source>
</evidence>
<reference evidence="2 4" key="1">
    <citation type="submission" date="2016-01" db="EMBL/GenBank/DDBJ databases">
        <title>Janibacter melonis strain CD11_4 genome sequencing and assembly.</title>
        <authorList>
            <person name="Nair G.R."/>
            <person name="Kaur G."/>
            <person name="Chander A.M."/>
            <person name="Mayilraj S."/>
        </authorList>
    </citation>
    <scope>NUCLEOTIDE SEQUENCE [LARGE SCALE GENOMIC DNA]</scope>
    <source>
        <strain evidence="2 4">CD11-4</strain>
    </source>
</reference>
<dbReference type="Pfam" id="PF13468">
    <property type="entry name" value="Glyoxalase_3"/>
    <property type="match status" value="1"/>
</dbReference>
<reference evidence="3 5" key="2">
    <citation type="submission" date="2019-09" db="EMBL/GenBank/DDBJ databases">
        <title>Complete Genome Sequence of Janibacter melonis M714 with both human health impact and industrial applications.</title>
        <authorList>
            <person name="Jin M."/>
            <person name="Zhao Q.R."/>
        </authorList>
    </citation>
    <scope>NUCLEOTIDE SEQUENCE [LARGE SCALE GENOMIC DNA]</scope>
    <source>
        <strain evidence="3 5">M714</strain>
    </source>
</reference>
<dbReference type="GO" id="GO:0016740">
    <property type="term" value="F:transferase activity"/>
    <property type="evidence" value="ECO:0007669"/>
    <property type="project" value="UniProtKB-KW"/>
</dbReference>
<dbReference type="EMBL" id="CP044548">
    <property type="protein sequence ID" value="QFQ29231.1"/>
    <property type="molecule type" value="Genomic_DNA"/>
</dbReference>
<proteinExistence type="predicted"/>
<dbReference type="SUPFAM" id="SSF54593">
    <property type="entry name" value="Glyoxalase/Bleomycin resistance protein/Dihydroxybiphenyl dioxygenase"/>
    <property type="match status" value="1"/>
</dbReference>
<dbReference type="InterPro" id="IPR029068">
    <property type="entry name" value="Glyas_Bleomycin-R_OHBP_Dase"/>
</dbReference>
<dbReference type="RefSeq" id="WP_068271975.1">
    <property type="nucleotide sequence ID" value="NZ_BAAAKD010000011.1"/>
</dbReference>
<gene>
    <name evidence="2" type="ORF">AWH69_04345</name>
    <name evidence="3" type="ORF">EEW87_001090</name>
</gene>
<protein>
    <submittedName>
        <fullName evidence="2">Glycosyltransferase</fullName>
    </submittedName>
    <submittedName>
        <fullName evidence="3">VOC family protein</fullName>
    </submittedName>
</protein>
<evidence type="ECO:0000313" key="4">
    <source>
        <dbReference type="Proteomes" id="UP000076976"/>
    </source>
</evidence>
<dbReference type="Gene3D" id="3.10.180.10">
    <property type="entry name" value="2,3-Dihydroxybiphenyl 1,2-Dioxygenase, domain 1"/>
    <property type="match status" value="1"/>
</dbReference>
<sequence>MRVDHVSFAAEPAGLQATAKRLAEAIGVEPLDGGIHPRFGTRNMILPLAHERYIEVVEVLDHPSADKAPFGQAVRARSEQGGGWMGWVVAVDDLGVVEQRLERESVPGSRRMPDGREFSWRQIGVKGLMSDPQLPFFIKWDEGSDHPSADNHSDVVIESLMVAGDPERVHDWLGLPATETSSVITFEFVAPHGQPGLLSVTLSTPKGTVTI</sequence>
<dbReference type="GeneID" id="59163027"/>
<evidence type="ECO:0000313" key="2">
    <source>
        <dbReference type="EMBL" id="OAB88996.1"/>
    </source>
</evidence>
<dbReference type="EMBL" id="LQZG01000001">
    <property type="protein sequence ID" value="OAB88996.1"/>
    <property type="molecule type" value="Genomic_DNA"/>
</dbReference>
<evidence type="ECO:0000313" key="5">
    <source>
        <dbReference type="Proteomes" id="UP000271708"/>
    </source>
</evidence>
<dbReference type="OrthoDB" id="8857320at2"/>
<feature type="domain" description="Glyoxalase-like" evidence="1">
    <location>
        <begin position="3"/>
        <end position="173"/>
    </location>
</feature>